<evidence type="ECO:0000313" key="3">
    <source>
        <dbReference type="EMBL" id="CAH0099442.1"/>
    </source>
</evidence>
<keyword evidence="4" id="KW-1185">Reference proteome</keyword>
<comment type="caution">
    <text evidence="3">The sequence shown here is derived from an EMBL/GenBank/DDBJ whole genome shotgun (WGS) entry which is preliminary data.</text>
</comment>
<feature type="compositionally biased region" description="Low complexity" evidence="1">
    <location>
        <begin position="60"/>
        <end position="91"/>
    </location>
</feature>
<feature type="region of interest" description="Disordered" evidence="1">
    <location>
        <begin position="55"/>
        <end position="136"/>
    </location>
</feature>
<evidence type="ECO:0000256" key="2">
    <source>
        <dbReference type="SAM" id="SignalP"/>
    </source>
</evidence>
<dbReference type="Proteomes" id="UP000789390">
    <property type="component" value="Unassembled WGS sequence"/>
</dbReference>
<reference evidence="3" key="1">
    <citation type="submission" date="2021-11" db="EMBL/GenBank/DDBJ databases">
        <authorList>
            <person name="Schell T."/>
        </authorList>
    </citation>
    <scope>NUCLEOTIDE SEQUENCE</scope>
    <source>
        <strain evidence="3">M5</strain>
    </source>
</reference>
<gene>
    <name evidence="3" type="ORF">DGAL_LOCUS1579</name>
</gene>
<dbReference type="EMBL" id="CAKKLH010000019">
    <property type="protein sequence ID" value="CAH0099442.1"/>
    <property type="molecule type" value="Genomic_DNA"/>
</dbReference>
<feature type="chain" id="PRO_5035204460" evidence="2">
    <location>
        <begin position="20"/>
        <end position="136"/>
    </location>
</feature>
<evidence type="ECO:0000313" key="4">
    <source>
        <dbReference type="Proteomes" id="UP000789390"/>
    </source>
</evidence>
<accession>A0A8J2R9F7</accession>
<protein>
    <submittedName>
        <fullName evidence="3">Uncharacterized protein</fullName>
    </submittedName>
</protein>
<sequence>MKSFVALSALIFAVCVVSSQCRSAGNRNTNINTNTNTNTNGDFLSSYLNSMMDQERKGKAVASRAASPAAPEAQQEDQLAAEVVEAPPAAAEADESITDEDEATEPRQERSATKSAQLKFFKSSMAAKAMKSKKHQ</sequence>
<keyword evidence="2" id="KW-0732">Signal</keyword>
<evidence type="ECO:0000256" key="1">
    <source>
        <dbReference type="SAM" id="MobiDB-lite"/>
    </source>
</evidence>
<organism evidence="3 4">
    <name type="scientific">Daphnia galeata</name>
    <dbReference type="NCBI Taxonomy" id="27404"/>
    <lineage>
        <taxon>Eukaryota</taxon>
        <taxon>Metazoa</taxon>
        <taxon>Ecdysozoa</taxon>
        <taxon>Arthropoda</taxon>
        <taxon>Crustacea</taxon>
        <taxon>Branchiopoda</taxon>
        <taxon>Diplostraca</taxon>
        <taxon>Cladocera</taxon>
        <taxon>Anomopoda</taxon>
        <taxon>Daphniidae</taxon>
        <taxon>Daphnia</taxon>
    </lineage>
</organism>
<feature type="signal peptide" evidence="2">
    <location>
        <begin position="1"/>
        <end position="19"/>
    </location>
</feature>
<dbReference type="AlphaFoldDB" id="A0A8J2R9F7"/>
<feature type="compositionally biased region" description="Low complexity" evidence="1">
    <location>
        <begin position="119"/>
        <end position="129"/>
    </location>
</feature>
<feature type="compositionally biased region" description="Acidic residues" evidence="1">
    <location>
        <begin position="92"/>
        <end position="103"/>
    </location>
</feature>
<name>A0A8J2R9F7_9CRUS</name>
<proteinExistence type="predicted"/>